<reference evidence="2" key="1">
    <citation type="journal article" date="2012" name="PLoS ONE">
        <title>Gene sets for utilization of primary and secondary nutrition supplies in the distal gut of endangered iberian lynx.</title>
        <authorList>
            <person name="Alcaide M."/>
            <person name="Messina E."/>
            <person name="Richter M."/>
            <person name="Bargiela R."/>
            <person name="Peplies J."/>
            <person name="Huws S.A."/>
            <person name="Newbold C.J."/>
            <person name="Golyshin P.N."/>
            <person name="Simon M.A."/>
            <person name="Lopez G."/>
            <person name="Yakimov M.M."/>
            <person name="Ferrer M."/>
        </authorList>
    </citation>
    <scope>NUCLEOTIDE SEQUENCE</scope>
</reference>
<comment type="caution">
    <text evidence="2">The sequence shown here is derived from an EMBL/GenBank/DDBJ whole genome shotgun (WGS) entry which is preliminary data.</text>
</comment>
<feature type="compositionally biased region" description="Polar residues" evidence="1">
    <location>
        <begin position="21"/>
        <end position="37"/>
    </location>
</feature>
<dbReference type="EMBL" id="AMCI01007881">
    <property type="protein sequence ID" value="EJW91894.1"/>
    <property type="molecule type" value="Genomic_DNA"/>
</dbReference>
<feature type="region of interest" description="Disordered" evidence="1">
    <location>
        <begin position="1"/>
        <end position="44"/>
    </location>
</feature>
<proteinExistence type="predicted"/>
<organism evidence="2">
    <name type="scientific">gut metagenome</name>
    <dbReference type="NCBI Taxonomy" id="749906"/>
    <lineage>
        <taxon>unclassified sequences</taxon>
        <taxon>metagenomes</taxon>
        <taxon>organismal metagenomes</taxon>
    </lineage>
</organism>
<evidence type="ECO:0000256" key="1">
    <source>
        <dbReference type="SAM" id="MobiDB-lite"/>
    </source>
</evidence>
<dbReference type="AlphaFoldDB" id="J9FWZ8"/>
<accession>J9FWZ8</accession>
<evidence type="ECO:0000313" key="2">
    <source>
        <dbReference type="EMBL" id="EJW91894.1"/>
    </source>
</evidence>
<name>J9FWZ8_9ZZZZ</name>
<protein>
    <submittedName>
        <fullName evidence="2">Uncharacterized protein</fullName>
    </submittedName>
</protein>
<gene>
    <name evidence="2" type="ORF">EVA_19999</name>
</gene>
<sequence length="44" mass="4539">MAPAIQARPLGGAGTHRSSHTSRPMITFSSLSASRISSPKGISM</sequence>